<evidence type="ECO:0000256" key="5">
    <source>
        <dbReference type="ARBA" id="ARBA00022840"/>
    </source>
</evidence>
<evidence type="ECO:0000256" key="1">
    <source>
        <dbReference type="ARBA" id="ARBA00009427"/>
    </source>
</evidence>
<evidence type="ECO:0000256" key="4">
    <source>
        <dbReference type="ARBA" id="ARBA00022777"/>
    </source>
</evidence>
<dbReference type="HAMAP" id="MF_00238">
    <property type="entry name" value="Cytidyl_kinase_type1"/>
    <property type="match status" value="1"/>
</dbReference>
<evidence type="ECO:0000256" key="6">
    <source>
        <dbReference type="ARBA" id="ARBA00047615"/>
    </source>
</evidence>
<evidence type="ECO:0000256" key="2">
    <source>
        <dbReference type="ARBA" id="ARBA00022679"/>
    </source>
</evidence>
<comment type="caution">
    <text evidence="10">The sequence shown here is derived from an EMBL/GenBank/DDBJ whole genome shotgun (WGS) entry which is preliminary data.</text>
</comment>
<keyword evidence="4 8" id="KW-0418">Kinase</keyword>
<evidence type="ECO:0000313" key="11">
    <source>
        <dbReference type="Proteomes" id="UP000823914"/>
    </source>
</evidence>
<dbReference type="EC" id="2.7.4.25" evidence="8"/>
<dbReference type="Proteomes" id="UP000823914">
    <property type="component" value="Unassembled WGS sequence"/>
</dbReference>
<dbReference type="GO" id="GO:0006220">
    <property type="term" value="P:pyrimidine nucleotide metabolic process"/>
    <property type="evidence" value="ECO:0007669"/>
    <property type="project" value="UniProtKB-UniRule"/>
</dbReference>
<evidence type="ECO:0000259" key="9">
    <source>
        <dbReference type="Pfam" id="PF02224"/>
    </source>
</evidence>
<keyword evidence="3 8" id="KW-0547">Nucleotide-binding</keyword>
<dbReference type="InterPro" id="IPR027417">
    <property type="entry name" value="P-loop_NTPase"/>
</dbReference>
<dbReference type="Gene3D" id="3.40.50.300">
    <property type="entry name" value="P-loop containing nucleotide triphosphate hydrolases"/>
    <property type="match status" value="1"/>
</dbReference>
<organism evidence="10 11">
    <name type="scientific">Candidatus Treponema excrementipullorum</name>
    <dbReference type="NCBI Taxonomy" id="2838768"/>
    <lineage>
        <taxon>Bacteria</taxon>
        <taxon>Pseudomonadati</taxon>
        <taxon>Spirochaetota</taxon>
        <taxon>Spirochaetia</taxon>
        <taxon>Spirochaetales</taxon>
        <taxon>Treponemataceae</taxon>
        <taxon>Treponema</taxon>
    </lineage>
</organism>
<reference evidence="10" key="1">
    <citation type="journal article" date="2021" name="PeerJ">
        <title>Extensive microbial diversity within the chicken gut microbiome revealed by metagenomics and culture.</title>
        <authorList>
            <person name="Gilroy R."/>
            <person name="Ravi A."/>
            <person name="Getino M."/>
            <person name="Pursley I."/>
            <person name="Horton D.L."/>
            <person name="Alikhan N.F."/>
            <person name="Baker D."/>
            <person name="Gharbi K."/>
            <person name="Hall N."/>
            <person name="Watson M."/>
            <person name="Adriaenssens E.M."/>
            <person name="Foster-Nyarko E."/>
            <person name="Jarju S."/>
            <person name="Secka A."/>
            <person name="Antonio M."/>
            <person name="Oren A."/>
            <person name="Chaudhuri R.R."/>
            <person name="La Ragione R."/>
            <person name="Hildebrand F."/>
            <person name="Pallen M.J."/>
        </authorList>
    </citation>
    <scope>NUCLEOTIDE SEQUENCE</scope>
    <source>
        <strain evidence="10">Gambia15-2214</strain>
    </source>
</reference>
<feature type="binding site" evidence="8">
    <location>
        <begin position="7"/>
        <end position="15"/>
    </location>
    <ligand>
        <name>ATP</name>
        <dbReference type="ChEBI" id="CHEBI:30616"/>
    </ligand>
</feature>
<dbReference type="GO" id="GO:0005524">
    <property type="term" value="F:ATP binding"/>
    <property type="evidence" value="ECO:0007669"/>
    <property type="project" value="UniProtKB-UniRule"/>
</dbReference>
<dbReference type="NCBIfam" id="TIGR00017">
    <property type="entry name" value="cmk"/>
    <property type="match status" value="1"/>
</dbReference>
<comment type="similarity">
    <text evidence="1 8">Belongs to the cytidylate kinase family. Type 1 subfamily.</text>
</comment>
<evidence type="ECO:0000313" key="10">
    <source>
        <dbReference type="EMBL" id="MBU3850121.1"/>
    </source>
</evidence>
<dbReference type="EMBL" id="JAHLFV010000145">
    <property type="protein sequence ID" value="MBU3850121.1"/>
    <property type="molecule type" value="Genomic_DNA"/>
</dbReference>
<dbReference type="GO" id="GO:0005737">
    <property type="term" value="C:cytoplasm"/>
    <property type="evidence" value="ECO:0007669"/>
    <property type="project" value="UniProtKB-SubCell"/>
</dbReference>
<accession>A0A9E2L3T3</accession>
<reference evidence="10" key="2">
    <citation type="submission" date="2021-04" db="EMBL/GenBank/DDBJ databases">
        <authorList>
            <person name="Gilroy R."/>
        </authorList>
    </citation>
    <scope>NUCLEOTIDE SEQUENCE</scope>
    <source>
        <strain evidence="10">Gambia15-2214</strain>
    </source>
</reference>
<evidence type="ECO:0000256" key="7">
    <source>
        <dbReference type="ARBA" id="ARBA00048478"/>
    </source>
</evidence>
<dbReference type="AlphaFoldDB" id="A0A9E2L3T3"/>
<name>A0A9E2L3T3_9SPIR</name>
<dbReference type="GO" id="GO:0036431">
    <property type="term" value="F:dCMP kinase activity"/>
    <property type="evidence" value="ECO:0007669"/>
    <property type="project" value="InterPro"/>
</dbReference>
<gene>
    <name evidence="8 10" type="primary">cmk</name>
    <name evidence="10" type="ORF">IAA16_06105</name>
</gene>
<feature type="domain" description="Cytidylate kinase" evidence="9">
    <location>
        <begin position="3"/>
        <end position="209"/>
    </location>
</feature>
<keyword evidence="5 8" id="KW-0067">ATP-binding</keyword>
<evidence type="ECO:0000256" key="8">
    <source>
        <dbReference type="HAMAP-Rule" id="MF_00238"/>
    </source>
</evidence>
<protein>
    <recommendedName>
        <fullName evidence="8">Cytidylate kinase</fullName>
        <shortName evidence="8">CK</shortName>
        <ecNumber evidence="8">2.7.4.25</ecNumber>
    </recommendedName>
    <alternativeName>
        <fullName evidence="8">Cytidine monophosphate kinase</fullName>
        <shortName evidence="8">CMP kinase</shortName>
    </alternativeName>
</protein>
<dbReference type="InterPro" id="IPR003136">
    <property type="entry name" value="Cytidylate_kin"/>
</dbReference>
<comment type="subcellular location">
    <subcellularLocation>
        <location evidence="8">Cytoplasm</location>
    </subcellularLocation>
</comment>
<sequence length="210" mass="23455">MVVAIDGPAGCGKSTVAKILAERLHLTFLNSGSFYRGITLALLRAGIDLKDEQKVLDFARGLNLDYVNSHLFLEGEDVEDLLHTDQVDAYAAQVSAIVPLRHIVNEKIREVTKSLSIVCEGRDMTTVVFPNAEHKFYLDASIDVQAQRRFNQGVSDLSLEEIKESIRKRDEIDKNKAEGALKIAPDALYIDTSHLTIEEVCEIMTRKIQN</sequence>
<comment type="catalytic activity">
    <reaction evidence="7 8">
        <text>CMP + ATP = CDP + ADP</text>
        <dbReference type="Rhea" id="RHEA:11600"/>
        <dbReference type="ChEBI" id="CHEBI:30616"/>
        <dbReference type="ChEBI" id="CHEBI:58069"/>
        <dbReference type="ChEBI" id="CHEBI:60377"/>
        <dbReference type="ChEBI" id="CHEBI:456216"/>
        <dbReference type="EC" id="2.7.4.25"/>
    </reaction>
</comment>
<dbReference type="Pfam" id="PF02224">
    <property type="entry name" value="Cytidylate_kin"/>
    <property type="match status" value="1"/>
</dbReference>
<dbReference type="InterPro" id="IPR011994">
    <property type="entry name" value="Cytidylate_kinase_dom"/>
</dbReference>
<dbReference type="CDD" id="cd02020">
    <property type="entry name" value="CMPK"/>
    <property type="match status" value="1"/>
</dbReference>
<keyword evidence="8" id="KW-0963">Cytoplasm</keyword>
<proteinExistence type="inferred from homology"/>
<dbReference type="SUPFAM" id="SSF52540">
    <property type="entry name" value="P-loop containing nucleoside triphosphate hydrolases"/>
    <property type="match status" value="1"/>
</dbReference>
<comment type="catalytic activity">
    <reaction evidence="6 8">
        <text>dCMP + ATP = dCDP + ADP</text>
        <dbReference type="Rhea" id="RHEA:25094"/>
        <dbReference type="ChEBI" id="CHEBI:30616"/>
        <dbReference type="ChEBI" id="CHEBI:57566"/>
        <dbReference type="ChEBI" id="CHEBI:58593"/>
        <dbReference type="ChEBI" id="CHEBI:456216"/>
        <dbReference type="EC" id="2.7.4.25"/>
    </reaction>
</comment>
<keyword evidence="2 8" id="KW-0808">Transferase</keyword>
<evidence type="ECO:0000256" key="3">
    <source>
        <dbReference type="ARBA" id="ARBA00022741"/>
    </source>
</evidence>